<protein>
    <recommendedName>
        <fullName evidence="3">Transcriptional modulator of MazE/toxin, MazF</fullName>
    </recommendedName>
</protein>
<dbReference type="SUPFAM" id="SSF50118">
    <property type="entry name" value="Cell growth inhibitor/plasmid maintenance toxic component"/>
    <property type="match status" value="1"/>
</dbReference>
<dbReference type="InterPro" id="IPR003477">
    <property type="entry name" value="PemK-like"/>
</dbReference>
<dbReference type="InterPro" id="IPR011067">
    <property type="entry name" value="Plasmid_toxin/cell-grow_inhib"/>
</dbReference>
<dbReference type="HOGENOM" id="CLU_121823_6_0_12"/>
<dbReference type="RefSeq" id="WP_014804586.1">
    <property type="nucleotide sequence ID" value="NC_018020.1"/>
</dbReference>
<dbReference type="AlphaFoldDB" id="I4B9Y9"/>
<reference evidence="1 2" key="1">
    <citation type="submission" date="2012-06" db="EMBL/GenBank/DDBJ databases">
        <title>The complete chromosome of genome of Turneriella parva DSM 21527.</title>
        <authorList>
            <consortium name="US DOE Joint Genome Institute (JGI-PGF)"/>
            <person name="Lucas S."/>
            <person name="Han J."/>
            <person name="Lapidus A."/>
            <person name="Bruce D."/>
            <person name="Goodwin L."/>
            <person name="Pitluck S."/>
            <person name="Peters L."/>
            <person name="Kyrpides N."/>
            <person name="Mavromatis K."/>
            <person name="Ivanova N."/>
            <person name="Mikhailova N."/>
            <person name="Chertkov O."/>
            <person name="Detter J.C."/>
            <person name="Tapia R."/>
            <person name="Han C."/>
            <person name="Land M."/>
            <person name="Hauser L."/>
            <person name="Markowitz V."/>
            <person name="Cheng J.-F."/>
            <person name="Hugenholtz P."/>
            <person name="Woyke T."/>
            <person name="Wu D."/>
            <person name="Gronow S."/>
            <person name="Wellnitz S."/>
            <person name="Brambilla E."/>
            <person name="Klenk H.-P."/>
            <person name="Eisen J.A."/>
        </authorList>
    </citation>
    <scope>NUCLEOTIDE SEQUENCE [LARGE SCALE GENOMIC DNA]</scope>
    <source>
        <strain evidence="2">ATCC BAA-1111 / DSM 21527 / NCTC 11395 / H</strain>
    </source>
</reference>
<evidence type="ECO:0000313" key="2">
    <source>
        <dbReference type="Proteomes" id="UP000006048"/>
    </source>
</evidence>
<evidence type="ECO:0000313" key="1">
    <source>
        <dbReference type="EMBL" id="AFM14096.1"/>
    </source>
</evidence>
<sequence>MTLSPFELITINFPFSDLTRSKQRPVVVIASPDRNGDFICLSVTSNQGHPDSIRIEQADLKSGTLPRTSFARFDKIYTLHSSLIRHRVGALSEAKSQEIKAAYCNKLGCK</sequence>
<dbReference type="OrthoDB" id="129822at2"/>
<gene>
    <name evidence="1" type="ordered locus">Turpa_3459</name>
</gene>
<organism evidence="1 2">
    <name type="scientific">Turneriella parva (strain ATCC BAA-1111 / DSM 21527 / NCTC 11395 / H)</name>
    <name type="common">Leptospira parva</name>
    <dbReference type="NCBI Taxonomy" id="869212"/>
    <lineage>
        <taxon>Bacteria</taxon>
        <taxon>Pseudomonadati</taxon>
        <taxon>Spirochaetota</taxon>
        <taxon>Spirochaetia</taxon>
        <taxon>Leptospirales</taxon>
        <taxon>Leptospiraceae</taxon>
        <taxon>Turneriella</taxon>
    </lineage>
</organism>
<dbReference type="Pfam" id="PF02452">
    <property type="entry name" value="PemK_toxin"/>
    <property type="match status" value="1"/>
</dbReference>
<dbReference type="KEGG" id="tpx:Turpa_3459"/>
<accession>I4B9Y9</accession>
<dbReference type="Gene3D" id="2.30.30.110">
    <property type="match status" value="1"/>
</dbReference>
<proteinExistence type="predicted"/>
<dbReference type="GO" id="GO:0003677">
    <property type="term" value="F:DNA binding"/>
    <property type="evidence" value="ECO:0007669"/>
    <property type="project" value="InterPro"/>
</dbReference>
<dbReference type="STRING" id="869212.Turpa_3459"/>
<dbReference type="EMBL" id="CP002959">
    <property type="protein sequence ID" value="AFM14096.1"/>
    <property type="molecule type" value="Genomic_DNA"/>
</dbReference>
<keyword evidence="2" id="KW-1185">Reference proteome</keyword>
<dbReference type="Proteomes" id="UP000006048">
    <property type="component" value="Chromosome"/>
</dbReference>
<name>I4B9Y9_TURPD</name>
<evidence type="ECO:0008006" key="3">
    <source>
        <dbReference type="Google" id="ProtNLM"/>
    </source>
</evidence>